<dbReference type="InterPro" id="IPR018470">
    <property type="entry name" value="Metal-bd_Tp34-typ"/>
</dbReference>
<feature type="region of interest" description="Disordered" evidence="3">
    <location>
        <begin position="185"/>
        <end position="208"/>
    </location>
</feature>
<proteinExistence type="inferred from homology"/>
<dbReference type="AlphaFoldDB" id="A0A1I2J0S6"/>
<dbReference type="RefSeq" id="WP_139228918.1">
    <property type="nucleotide sequence ID" value="NZ_FOND01000014.1"/>
</dbReference>
<protein>
    <submittedName>
        <fullName evidence="4">Fe2+ transport protein</fullName>
    </submittedName>
</protein>
<evidence type="ECO:0000313" key="5">
    <source>
        <dbReference type="Proteomes" id="UP000198589"/>
    </source>
</evidence>
<keyword evidence="2" id="KW-0732">Signal</keyword>
<keyword evidence="5" id="KW-1185">Reference proteome</keyword>
<dbReference type="InterPro" id="IPR038482">
    <property type="entry name" value="Tp34-type_sf"/>
</dbReference>
<dbReference type="OrthoDB" id="1495621at2"/>
<name>A0A1I2J0S6_9ACTN</name>
<feature type="region of interest" description="Disordered" evidence="3">
    <location>
        <begin position="1"/>
        <end position="38"/>
    </location>
</feature>
<feature type="compositionally biased region" description="Basic and acidic residues" evidence="3">
    <location>
        <begin position="1"/>
        <end position="11"/>
    </location>
</feature>
<dbReference type="EMBL" id="FOND01000014">
    <property type="protein sequence ID" value="SFF47610.1"/>
    <property type="molecule type" value="Genomic_DNA"/>
</dbReference>
<evidence type="ECO:0000256" key="2">
    <source>
        <dbReference type="ARBA" id="ARBA00022729"/>
    </source>
</evidence>
<dbReference type="Gene3D" id="2.60.40.2480">
    <property type="entry name" value="Periplasmic metal-binding protein Tp34-type"/>
    <property type="match status" value="1"/>
</dbReference>
<reference evidence="5" key="1">
    <citation type="submission" date="2016-10" db="EMBL/GenBank/DDBJ databases">
        <authorList>
            <person name="Varghese N."/>
            <person name="Submissions S."/>
        </authorList>
    </citation>
    <scope>NUCLEOTIDE SEQUENCE [LARGE SCALE GENOMIC DNA]</scope>
    <source>
        <strain evidence="5">DSM 46838</strain>
    </source>
</reference>
<organism evidence="4 5">
    <name type="scientific">Blastococcus tunisiensis</name>
    <dbReference type="NCBI Taxonomy" id="1798228"/>
    <lineage>
        <taxon>Bacteria</taxon>
        <taxon>Bacillati</taxon>
        <taxon>Actinomycetota</taxon>
        <taxon>Actinomycetes</taxon>
        <taxon>Geodermatophilales</taxon>
        <taxon>Geodermatophilaceae</taxon>
        <taxon>Blastococcus</taxon>
    </lineage>
</organism>
<comment type="similarity">
    <text evidence="1">Belongs to the UPF0423 family.</text>
</comment>
<evidence type="ECO:0000256" key="1">
    <source>
        <dbReference type="ARBA" id="ARBA00010013"/>
    </source>
</evidence>
<evidence type="ECO:0000256" key="3">
    <source>
        <dbReference type="SAM" id="MobiDB-lite"/>
    </source>
</evidence>
<accession>A0A1I2J0S6</accession>
<dbReference type="Pfam" id="PF10634">
    <property type="entry name" value="Iron_transport"/>
    <property type="match status" value="1"/>
</dbReference>
<sequence length="208" mass="22427">MAAGHAVEERTTPAVAPPMEKSNEAEPEQLDTARQQGDAYGAALQAMKEEDGAAVAEAGNFVVALVNEQAEGMYARDGDSGLVWREAPEEANAHIEVAVADLADGRFVPGLDVTVTVQDGDRELFSERAPFLWHPFLHHYGFNAKVPGEGPFTVSVHIEPPSWMRHDPRNGKRYADPVDVVFADVGFEPGRKPSPDAAPRGPETPYAG</sequence>
<dbReference type="Proteomes" id="UP000198589">
    <property type="component" value="Unassembled WGS sequence"/>
</dbReference>
<gene>
    <name evidence="4" type="ORF">SAMN05216574_114137</name>
</gene>
<evidence type="ECO:0000313" key="4">
    <source>
        <dbReference type="EMBL" id="SFF47610.1"/>
    </source>
</evidence>